<dbReference type="OrthoDB" id="1177626at2759"/>
<dbReference type="Gramene" id="OMO80555">
    <property type="protein sequence ID" value="OMO80555"/>
    <property type="gene ID" value="CCACVL1_12898"/>
</dbReference>
<sequence>MKWPVAMFVQYICNRGATRHTKRDLLQNRQGIIGDQQCGRAPHYPMRSSHSSMGSNHVFANGILYWFIASDTDEKIPGLILTVDMEQNFGTIDLPLEVTEHSYLVVDAWVLRYRESPAKEAYGFQLMAGNLAIVAEQDRCFLGFDDYFFMFAL</sequence>
<proteinExistence type="predicted"/>
<organism evidence="1 2">
    <name type="scientific">Corchorus capsularis</name>
    <name type="common">Jute</name>
    <dbReference type="NCBI Taxonomy" id="210143"/>
    <lineage>
        <taxon>Eukaryota</taxon>
        <taxon>Viridiplantae</taxon>
        <taxon>Streptophyta</taxon>
        <taxon>Embryophyta</taxon>
        <taxon>Tracheophyta</taxon>
        <taxon>Spermatophyta</taxon>
        <taxon>Magnoliopsida</taxon>
        <taxon>eudicotyledons</taxon>
        <taxon>Gunneridae</taxon>
        <taxon>Pentapetalae</taxon>
        <taxon>rosids</taxon>
        <taxon>malvids</taxon>
        <taxon>Malvales</taxon>
        <taxon>Malvaceae</taxon>
        <taxon>Grewioideae</taxon>
        <taxon>Apeibeae</taxon>
        <taxon>Corchorus</taxon>
    </lineage>
</organism>
<evidence type="ECO:0000313" key="2">
    <source>
        <dbReference type="Proteomes" id="UP000188268"/>
    </source>
</evidence>
<dbReference type="EMBL" id="AWWV01010293">
    <property type="protein sequence ID" value="OMO80555.1"/>
    <property type="molecule type" value="Genomic_DNA"/>
</dbReference>
<accession>A0A1R3IDD0</accession>
<protein>
    <submittedName>
        <fullName evidence="1">Uncharacterized protein</fullName>
    </submittedName>
</protein>
<gene>
    <name evidence="1" type="ORF">CCACVL1_12898</name>
</gene>
<keyword evidence="2" id="KW-1185">Reference proteome</keyword>
<comment type="caution">
    <text evidence="1">The sequence shown here is derived from an EMBL/GenBank/DDBJ whole genome shotgun (WGS) entry which is preliminary data.</text>
</comment>
<dbReference type="AlphaFoldDB" id="A0A1R3IDD0"/>
<dbReference type="Proteomes" id="UP000188268">
    <property type="component" value="Unassembled WGS sequence"/>
</dbReference>
<evidence type="ECO:0000313" key="1">
    <source>
        <dbReference type="EMBL" id="OMO80555.1"/>
    </source>
</evidence>
<reference evidence="1 2" key="1">
    <citation type="submission" date="2013-09" db="EMBL/GenBank/DDBJ databases">
        <title>Corchorus capsularis genome sequencing.</title>
        <authorList>
            <person name="Alam M."/>
            <person name="Haque M.S."/>
            <person name="Islam M.S."/>
            <person name="Emdad E.M."/>
            <person name="Islam M.M."/>
            <person name="Ahmed B."/>
            <person name="Halim A."/>
            <person name="Hossen Q.M.M."/>
            <person name="Hossain M.Z."/>
            <person name="Ahmed R."/>
            <person name="Khan M.M."/>
            <person name="Islam R."/>
            <person name="Rashid M.M."/>
            <person name="Khan S.A."/>
            <person name="Rahman M.S."/>
            <person name="Alam M."/>
        </authorList>
    </citation>
    <scope>NUCLEOTIDE SEQUENCE [LARGE SCALE GENOMIC DNA]</scope>
    <source>
        <strain evidence="2">cv. CVL-1</strain>
        <tissue evidence="1">Whole seedling</tissue>
    </source>
</reference>
<name>A0A1R3IDD0_COCAP</name>